<gene>
    <name evidence="9" type="ORF">LCB40_13620</name>
</gene>
<evidence type="ECO:0000256" key="1">
    <source>
        <dbReference type="ARBA" id="ARBA00022512"/>
    </source>
</evidence>
<evidence type="ECO:0000259" key="6">
    <source>
        <dbReference type="Pfam" id="PF00746"/>
    </source>
</evidence>
<evidence type="ECO:0008006" key="11">
    <source>
        <dbReference type="Google" id="ProtNLM"/>
    </source>
</evidence>
<evidence type="ECO:0000256" key="4">
    <source>
        <dbReference type="ARBA" id="ARBA00023088"/>
    </source>
</evidence>
<dbReference type="Pfam" id="PF00746">
    <property type="entry name" value="Gram_pos_anchor"/>
    <property type="match status" value="1"/>
</dbReference>
<feature type="domain" description="Gram-positive cocci surface proteins LPxTG" evidence="6">
    <location>
        <begin position="313"/>
        <end position="349"/>
    </location>
</feature>
<evidence type="ECO:0000313" key="10">
    <source>
        <dbReference type="Proteomes" id="UP000677218"/>
    </source>
</evidence>
<keyword evidence="2" id="KW-0964">Secreted</keyword>
<keyword evidence="10" id="KW-1185">Reference proteome</keyword>
<evidence type="ECO:0000256" key="5">
    <source>
        <dbReference type="SAM" id="MobiDB-lite"/>
    </source>
</evidence>
<dbReference type="InterPro" id="IPR019931">
    <property type="entry name" value="LPXTG_anchor"/>
</dbReference>
<dbReference type="AlphaFoldDB" id="A0A916VI79"/>
<protein>
    <recommendedName>
        <fullName evidence="11">Gram-positive cocci surface proteins LPxTG domain-containing protein</fullName>
    </recommendedName>
</protein>
<dbReference type="Pfam" id="PF08341">
    <property type="entry name" value="TED"/>
    <property type="match status" value="1"/>
</dbReference>
<feature type="compositionally biased region" description="Low complexity" evidence="5">
    <location>
        <begin position="232"/>
        <end position="283"/>
    </location>
</feature>
<keyword evidence="4" id="KW-0572">Peptidoglycan-anchor</keyword>
<evidence type="ECO:0000259" key="7">
    <source>
        <dbReference type="Pfam" id="PF08341"/>
    </source>
</evidence>
<comment type="caution">
    <text evidence="9">The sequence shown here is derived from an EMBL/GenBank/DDBJ whole genome shotgun (WGS) entry which is preliminary data.</text>
</comment>
<reference evidence="9" key="1">
    <citation type="submission" date="2020-08" db="EMBL/GenBank/DDBJ databases">
        <title>Taxonomic study for Lactobacillus species isolated from hardwood bark.</title>
        <authorList>
            <person name="Tohno M."/>
            <person name="Tanizawa Y."/>
        </authorList>
    </citation>
    <scope>NUCLEOTIDE SEQUENCE</scope>
    <source>
        <strain evidence="9">B40</strain>
    </source>
</reference>
<accession>A0A916VI79</accession>
<keyword evidence="1" id="KW-0134">Cell wall</keyword>
<evidence type="ECO:0000313" key="9">
    <source>
        <dbReference type="EMBL" id="GFZ27482.1"/>
    </source>
</evidence>
<dbReference type="Pfam" id="PF17802">
    <property type="entry name" value="SpaA"/>
    <property type="match status" value="1"/>
</dbReference>
<feature type="region of interest" description="Disordered" evidence="5">
    <location>
        <begin position="223"/>
        <end position="285"/>
    </location>
</feature>
<organism evidence="9 10">
    <name type="scientific">Lactobacillus corticis</name>
    <dbReference type="NCBI Taxonomy" id="2201249"/>
    <lineage>
        <taxon>Bacteria</taxon>
        <taxon>Bacillati</taxon>
        <taxon>Bacillota</taxon>
        <taxon>Bacilli</taxon>
        <taxon>Lactobacillales</taxon>
        <taxon>Lactobacillaceae</taxon>
        <taxon>Lactobacillus</taxon>
    </lineage>
</organism>
<evidence type="ECO:0000256" key="2">
    <source>
        <dbReference type="ARBA" id="ARBA00022525"/>
    </source>
</evidence>
<dbReference type="InterPro" id="IPR041033">
    <property type="entry name" value="SpaA_PFL_dom_1"/>
</dbReference>
<dbReference type="InterPro" id="IPR013552">
    <property type="entry name" value="Thioester_dom"/>
</dbReference>
<feature type="domain" description="Thioester" evidence="7">
    <location>
        <begin position="88"/>
        <end position="182"/>
    </location>
</feature>
<sequence length="350" mass="36308">MIKSADGTNVAAWTSGQTPYGLALADGTYTLSETAAPTGYQKAAAITFKVVNGRVYEQVGDAWKLAASQTSGFSVSKLVLDASDVSSYCFKVNDQTAFGGDPAKLKASTTGVSGYSLTTITNSKLAGVLTHGYGTAPLPEGLTEAEFAKVTQAAVWQVLGYSVDHADFTSKMNAVYESLLTKTADEQVDVYSLNDASWQKVYAIHQKAPSELKLYDQKAETTAKSNAKKATKATTSSQTEKTVAAKASSMASSTNTSAASSTSSTSSSQKASSSRASTSSSSAVINQKTTVTGQVEPIGGQGETGAIFTNAISKANELPQTGEDVVSLAVLGLVVLGFAGGMQHYNKKRA</sequence>
<name>A0A916VI79_9LACO</name>
<keyword evidence="3" id="KW-0732">Signal</keyword>
<dbReference type="Proteomes" id="UP000677218">
    <property type="component" value="Unassembled WGS sequence"/>
</dbReference>
<evidence type="ECO:0000256" key="3">
    <source>
        <dbReference type="ARBA" id="ARBA00022729"/>
    </source>
</evidence>
<feature type="domain" description="SpaA-like prealbumin fold" evidence="8">
    <location>
        <begin position="5"/>
        <end position="53"/>
    </location>
</feature>
<proteinExistence type="predicted"/>
<dbReference type="NCBIfam" id="TIGR01167">
    <property type="entry name" value="LPXTG_anchor"/>
    <property type="match status" value="1"/>
</dbReference>
<dbReference type="InterPro" id="IPR013783">
    <property type="entry name" value="Ig-like_fold"/>
</dbReference>
<dbReference type="EMBL" id="BMAY01000011">
    <property type="protein sequence ID" value="GFZ27482.1"/>
    <property type="molecule type" value="Genomic_DNA"/>
</dbReference>
<evidence type="ECO:0000259" key="8">
    <source>
        <dbReference type="Pfam" id="PF17802"/>
    </source>
</evidence>
<dbReference type="Gene3D" id="2.60.40.10">
    <property type="entry name" value="Immunoglobulins"/>
    <property type="match status" value="1"/>
</dbReference>